<keyword evidence="2 3" id="KW-0040">ANK repeat</keyword>
<sequence length="154" mass="16386">MASEEQGASPAQVAFGAARANNVDLLRSTLAEAPDCVGAKDALQNTPLHIAARSANLECVDLLLDMEDVPIDAQNMEGDTALHLAVRTAEEDKTIALDMVEFLIDAGAQASLRNKQGDLPLDCVPDKCQEIKDALLKADLAVSMAQDIVSLQWS</sequence>
<dbReference type="PANTHER" id="PTHR24178">
    <property type="entry name" value="MOLTING PROTEIN MLT-4"/>
    <property type="match status" value="1"/>
</dbReference>
<evidence type="ECO:0000256" key="1">
    <source>
        <dbReference type="ARBA" id="ARBA00022737"/>
    </source>
</evidence>
<comment type="caution">
    <text evidence="4">The sequence shown here is derived from an EMBL/GenBank/DDBJ whole genome shotgun (WGS) entry which is preliminary data.</text>
</comment>
<dbReference type="PROSITE" id="PS50088">
    <property type="entry name" value="ANK_REPEAT"/>
    <property type="match status" value="2"/>
</dbReference>
<dbReference type="STRING" id="56484.A0A1Y2FDY0"/>
<dbReference type="OMA" id="SANLECV"/>
<dbReference type="GeneID" id="63784372"/>
<dbReference type="InterPro" id="IPR036770">
    <property type="entry name" value="Ankyrin_rpt-contain_sf"/>
</dbReference>
<dbReference type="SUPFAM" id="SSF48403">
    <property type="entry name" value="Ankyrin repeat"/>
    <property type="match status" value="1"/>
</dbReference>
<dbReference type="RefSeq" id="XP_040725272.1">
    <property type="nucleotide sequence ID" value="XM_040867773.1"/>
</dbReference>
<feature type="repeat" description="ANK" evidence="3">
    <location>
        <begin position="77"/>
        <end position="115"/>
    </location>
</feature>
<dbReference type="PROSITE" id="PS50297">
    <property type="entry name" value="ANK_REP_REGION"/>
    <property type="match status" value="2"/>
</dbReference>
<dbReference type="EMBL" id="MCFI01000010">
    <property type="protein sequence ID" value="ORY82138.1"/>
    <property type="molecule type" value="Genomic_DNA"/>
</dbReference>
<evidence type="ECO:0000256" key="3">
    <source>
        <dbReference type="PROSITE-ProRule" id="PRU00023"/>
    </source>
</evidence>
<gene>
    <name evidence="4" type="ORF">BCR37DRAFT_347493</name>
</gene>
<accession>A0A1Y2FDY0</accession>
<protein>
    <submittedName>
        <fullName evidence="4">Ankyrin repeat-containing domain protein</fullName>
    </submittedName>
</protein>
<dbReference type="Proteomes" id="UP000193685">
    <property type="component" value="Unassembled WGS sequence"/>
</dbReference>
<keyword evidence="1" id="KW-0677">Repeat</keyword>
<organism evidence="4 5">
    <name type="scientific">Protomyces lactucae-debilis</name>
    <dbReference type="NCBI Taxonomy" id="2754530"/>
    <lineage>
        <taxon>Eukaryota</taxon>
        <taxon>Fungi</taxon>
        <taxon>Dikarya</taxon>
        <taxon>Ascomycota</taxon>
        <taxon>Taphrinomycotina</taxon>
        <taxon>Taphrinomycetes</taxon>
        <taxon>Taphrinales</taxon>
        <taxon>Protomycetaceae</taxon>
        <taxon>Protomyces</taxon>
    </lineage>
</organism>
<dbReference type="PRINTS" id="PR01415">
    <property type="entry name" value="ANKYRIN"/>
</dbReference>
<evidence type="ECO:0000313" key="4">
    <source>
        <dbReference type="EMBL" id="ORY82138.1"/>
    </source>
</evidence>
<dbReference type="SMART" id="SM00248">
    <property type="entry name" value="ANK"/>
    <property type="match status" value="2"/>
</dbReference>
<dbReference type="OrthoDB" id="9995210at2759"/>
<dbReference type="Pfam" id="PF12796">
    <property type="entry name" value="Ank_2"/>
    <property type="match status" value="1"/>
</dbReference>
<dbReference type="Gene3D" id="1.25.40.20">
    <property type="entry name" value="Ankyrin repeat-containing domain"/>
    <property type="match status" value="1"/>
</dbReference>
<evidence type="ECO:0000256" key="2">
    <source>
        <dbReference type="ARBA" id="ARBA00023043"/>
    </source>
</evidence>
<proteinExistence type="predicted"/>
<name>A0A1Y2FDY0_PROLT</name>
<dbReference type="InterPro" id="IPR002110">
    <property type="entry name" value="Ankyrin_rpt"/>
</dbReference>
<keyword evidence="5" id="KW-1185">Reference proteome</keyword>
<dbReference type="AlphaFoldDB" id="A0A1Y2FDY0"/>
<evidence type="ECO:0000313" key="5">
    <source>
        <dbReference type="Proteomes" id="UP000193685"/>
    </source>
</evidence>
<reference evidence="4 5" key="1">
    <citation type="submission" date="2016-07" db="EMBL/GenBank/DDBJ databases">
        <title>Pervasive Adenine N6-methylation of Active Genes in Fungi.</title>
        <authorList>
            <consortium name="DOE Joint Genome Institute"/>
            <person name="Mondo S.J."/>
            <person name="Dannebaum R.O."/>
            <person name="Kuo R.C."/>
            <person name="Labutti K."/>
            <person name="Haridas S."/>
            <person name="Kuo A."/>
            <person name="Salamov A."/>
            <person name="Ahrendt S.R."/>
            <person name="Lipzen A."/>
            <person name="Sullivan W."/>
            <person name="Andreopoulos W.B."/>
            <person name="Clum A."/>
            <person name="Lindquist E."/>
            <person name="Daum C."/>
            <person name="Ramamoorthy G.K."/>
            <person name="Gryganskyi A."/>
            <person name="Culley D."/>
            <person name="Magnuson J.K."/>
            <person name="James T.Y."/>
            <person name="O'Malley M.A."/>
            <person name="Stajich J.E."/>
            <person name="Spatafora J.W."/>
            <person name="Visel A."/>
            <person name="Grigoriev I.V."/>
        </authorList>
    </citation>
    <scope>NUCLEOTIDE SEQUENCE [LARGE SCALE GENOMIC DNA]</scope>
    <source>
        <strain evidence="4 5">12-1054</strain>
    </source>
</reference>
<feature type="repeat" description="ANK" evidence="3">
    <location>
        <begin position="43"/>
        <end position="65"/>
    </location>
</feature>